<evidence type="ECO:0000256" key="7">
    <source>
        <dbReference type="ARBA" id="ARBA00022660"/>
    </source>
</evidence>
<evidence type="ECO:0000256" key="5">
    <source>
        <dbReference type="ARBA" id="ARBA00022448"/>
    </source>
</evidence>
<keyword evidence="11" id="KW-0249">Electron transport</keyword>
<evidence type="ECO:0000313" key="24">
    <source>
        <dbReference type="Proteomes" id="UP000001937"/>
    </source>
</evidence>
<comment type="function">
    <text evidence="1">Iron-sulfur subunit of the cytochrome bc1 complex, an essential component of the respiratory electron transport chain required for ATP synthesis. The bc1 complex catalyzes the oxidation of menaquinol and the reduction of cytochrome c in the respiratory chain. The bc1 complex operates through a Q-cycle mechanism that couples electron transfer to generation of the proton gradient that drives ATP synthesis.</text>
</comment>
<dbReference type="Pfam" id="PF00355">
    <property type="entry name" value="Rieske"/>
    <property type="match status" value="1"/>
</dbReference>
<feature type="transmembrane region" description="Helical" evidence="21">
    <location>
        <begin position="146"/>
        <end position="166"/>
    </location>
</feature>
<dbReference type="HOGENOM" id="CLU_050668_0_0_11"/>
<comment type="subcellular location">
    <subcellularLocation>
        <location evidence="2">Cell membrane</location>
        <topology evidence="2">Multi-pass membrane protein</topology>
    </subcellularLocation>
</comment>
<dbReference type="GO" id="GO:0046872">
    <property type="term" value="F:metal ion binding"/>
    <property type="evidence" value="ECO:0007669"/>
    <property type="project" value="UniProtKB-KW"/>
</dbReference>
<keyword evidence="12 21" id="KW-1133">Transmembrane helix</keyword>
<evidence type="ECO:0000256" key="19">
    <source>
        <dbReference type="ARBA" id="ARBA00032409"/>
    </source>
</evidence>
<dbReference type="OrthoDB" id="9802613at2"/>
<dbReference type="CDD" id="cd03467">
    <property type="entry name" value="Rieske"/>
    <property type="match status" value="1"/>
</dbReference>
<dbReference type="Proteomes" id="UP000001937">
    <property type="component" value="Chromosome"/>
</dbReference>
<dbReference type="Pfam" id="PF19297">
    <property type="entry name" value="QcrA_N"/>
    <property type="match status" value="1"/>
</dbReference>
<evidence type="ECO:0000256" key="14">
    <source>
        <dbReference type="ARBA" id="ARBA00023004"/>
    </source>
</evidence>
<dbReference type="SUPFAM" id="SSF50022">
    <property type="entry name" value="ISP domain"/>
    <property type="match status" value="1"/>
</dbReference>
<dbReference type="GO" id="GO:0004497">
    <property type="term" value="F:monooxygenase activity"/>
    <property type="evidence" value="ECO:0007669"/>
    <property type="project" value="UniProtKB-ARBA"/>
</dbReference>
<evidence type="ECO:0000256" key="8">
    <source>
        <dbReference type="ARBA" id="ARBA00022692"/>
    </source>
</evidence>
<evidence type="ECO:0000256" key="3">
    <source>
        <dbReference type="ARBA" id="ARBA00010651"/>
    </source>
</evidence>
<evidence type="ECO:0000256" key="13">
    <source>
        <dbReference type="ARBA" id="ARBA00023002"/>
    </source>
</evidence>
<keyword evidence="17" id="KW-1015">Disulfide bond</keyword>
<dbReference type="AlphaFoldDB" id="Q2J8C9"/>
<dbReference type="GO" id="GO:0005886">
    <property type="term" value="C:plasma membrane"/>
    <property type="evidence" value="ECO:0007669"/>
    <property type="project" value="UniProtKB-SubCell"/>
</dbReference>
<organism evidence="23 24">
    <name type="scientific">Frankia casuarinae (strain DSM 45818 / CECT 9043 / HFP020203 / CcI3)</name>
    <dbReference type="NCBI Taxonomy" id="106370"/>
    <lineage>
        <taxon>Bacteria</taxon>
        <taxon>Bacillati</taxon>
        <taxon>Actinomycetota</taxon>
        <taxon>Actinomycetes</taxon>
        <taxon>Frankiales</taxon>
        <taxon>Frankiaceae</taxon>
        <taxon>Frankia</taxon>
    </lineage>
</organism>
<evidence type="ECO:0000256" key="18">
    <source>
        <dbReference type="ARBA" id="ARBA00029586"/>
    </source>
</evidence>
<evidence type="ECO:0000256" key="2">
    <source>
        <dbReference type="ARBA" id="ARBA00004651"/>
    </source>
</evidence>
<dbReference type="InterPro" id="IPR014349">
    <property type="entry name" value="Rieske_Fe-S_prot"/>
</dbReference>
<keyword evidence="8 21" id="KW-0812">Transmembrane</keyword>
<feature type="region of interest" description="Disordered" evidence="20">
    <location>
        <begin position="1"/>
        <end position="104"/>
    </location>
</feature>
<keyword evidence="6" id="KW-1003">Cell membrane</keyword>
<dbReference type="InterPro" id="IPR045603">
    <property type="entry name" value="QcrA_N"/>
</dbReference>
<keyword evidence="15" id="KW-0411">Iron-sulfur</keyword>
<keyword evidence="13" id="KW-0560">Oxidoreductase</keyword>
<dbReference type="InterPro" id="IPR017941">
    <property type="entry name" value="Rieske_2Fe-2S"/>
</dbReference>
<evidence type="ECO:0000256" key="9">
    <source>
        <dbReference type="ARBA" id="ARBA00022714"/>
    </source>
</evidence>
<feature type="domain" description="Rieske" evidence="22">
    <location>
        <begin position="353"/>
        <end position="422"/>
    </location>
</feature>
<dbReference type="PhylomeDB" id="Q2J8C9"/>
<feature type="transmembrane region" description="Helical" evidence="21">
    <location>
        <begin position="246"/>
        <end position="264"/>
    </location>
</feature>
<keyword evidence="10" id="KW-0479">Metal-binding</keyword>
<comment type="similarity">
    <text evidence="3">Belongs to the Rieske iron-sulfur protein family.</text>
</comment>
<dbReference type="eggNOG" id="COG0723">
    <property type="taxonomic scope" value="Bacteria"/>
</dbReference>
<dbReference type="STRING" id="106370.Francci3_3106"/>
<evidence type="ECO:0000256" key="10">
    <source>
        <dbReference type="ARBA" id="ARBA00022723"/>
    </source>
</evidence>
<dbReference type="PROSITE" id="PS51296">
    <property type="entry name" value="RIESKE"/>
    <property type="match status" value="1"/>
</dbReference>
<evidence type="ECO:0000313" key="23">
    <source>
        <dbReference type="EMBL" id="ABD12463.1"/>
    </source>
</evidence>
<dbReference type="PANTHER" id="PTHR10134">
    <property type="entry name" value="CYTOCHROME B-C1 COMPLEX SUBUNIT RIESKE, MITOCHONDRIAL"/>
    <property type="match status" value="1"/>
</dbReference>
<accession>Q2J8C9</accession>
<dbReference type="InterPro" id="IPR036922">
    <property type="entry name" value="Rieske_2Fe-2S_sf"/>
</dbReference>
<dbReference type="EMBL" id="CP000249">
    <property type="protein sequence ID" value="ABD12463.1"/>
    <property type="molecule type" value="Genomic_DNA"/>
</dbReference>
<dbReference type="RefSeq" id="WP_011437491.1">
    <property type="nucleotide sequence ID" value="NC_007777.1"/>
</dbReference>
<evidence type="ECO:0000256" key="12">
    <source>
        <dbReference type="ARBA" id="ARBA00022989"/>
    </source>
</evidence>
<dbReference type="GO" id="GO:0051537">
    <property type="term" value="F:2 iron, 2 sulfur cluster binding"/>
    <property type="evidence" value="ECO:0007669"/>
    <property type="project" value="UniProtKB-KW"/>
</dbReference>
<evidence type="ECO:0000256" key="15">
    <source>
        <dbReference type="ARBA" id="ARBA00023014"/>
    </source>
</evidence>
<dbReference type="GO" id="GO:0016705">
    <property type="term" value="F:oxidoreductase activity, acting on paired donors, with incorporation or reduction of molecular oxygen"/>
    <property type="evidence" value="ECO:0007669"/>
    <property type="project" value="UniProtKB-ARBA"/>
</dbReference>
<reference evidence="23 24" key="1">
    <citation type="journal article" date="2007" name="Genome Res.">
        <title>Genome characteristics of facultatively symbiotic Frankia sp. strains reflect host range and host plant biogeography.</title>
        <authorList>
            <person name="Normand P."/>
            <person name="Lapierre P."/>
            <person name="Tisa L.S."/>
            <person name="Gogarten J.P."/>
            <person name="Alloisio N."/>
            <person name="Bagnarol E."/>
            <person name="Bassi C.A."/>
            <person name="Berry A.M."/>
            <person name="Bickhart D.M."/>
            <person name="Choisne N."/>
            <person name="Couloux A."/>
            <person name="Cournoyer B."/>
            <person name="Cruveiller S."/>
            <person name="Daubin V."/>
            <person name="Demange N."/>
            <person name="Francino M.P."/>
            <person name="Goltsman E."/>
            <person name="Huang Y."/>
            <person name="Kopp O.R."/>
            <person name="Labarre L."/>
            <person name="Lapidus A."/>
            <person name="Lavire C."/>
            <person name="Marechal J."/>
            <person name="Martinez M."/>
            <person name="Mastronunzio J.E."/>
            <person name="Mullin B.C."/>
            <person name="Niemann J."/>
            <person name="Pujic P."/>
            <person name="Rawnsley T."/>
            <person name="Rouy Z."/>
            <person name="Schenowitz C."/>
            <person name="Sellstedt A."/>
            <person name="Tavares F."/>
            <person name="Tomkins J.P."/>
            <person name="Vallenet D."/>
            <person name="Valverde C."/>
            <person name="Wall L.G."/>
            <person name="Wang Y."/>
            <person name="Medigue C."/>
            <person name="Benson D.R."/>
        </authorList>
    </citation>
    <scope>NUCLEOTIDE SEQUENCE [LARGE SCALE GENOMIC DNA]</scope>
    <source>
        <strain evidence="24">DSM 45818 / CECT 9043 / CcI3</strain>
    </source>
</reference>
<keyword evidence="24" id="KW-1185">Reference proteome</keyword>
<dbReference type="KEGG" id="fra:Francci3_3106"/>
<keyword evidence="9" id="KW-0001">2Fe-2S</keyword>
<name>Q2J8C9_FRACC</name>
<evidence type="ECO:0000256" key="6">
    <source>
        <dbReference type="ARBA" id="ARBA00022475"/>
    </source>
</evidence>
<evidence type="ECO:0000259" key="22">
    <source>
        <dbReference type="PROSITE" id="PS51296"/>
    </source>
</evidence>
<protein>
    <recommendedName>
        <fullName evidence="4">Cytochrome bc1 complex Rieske iron-sulfur subunit</fullName>
    </recommendedName>
    <alternativeName>
        <fullName evidence="18">Cytochrome bc1 reductase complex subunit QcrA</fullName>
    </alternativeName>
    <alternativeName>
        <fullName evidence="19">Rieske iron-sulfur protein</fullName>
    </alternativeName>
</protein>
<evidence type="ECO:0000256" key="4">
    <source>
        <dbReference type="ARBA" id="ARBA00015816"/>
    </source>
</evidence>
<dbReference type="Gene3D" id="2.102.10.10">
    <property type="entry name" value="Rieske [2Fe-2S] iron-sulphur domain"/>
    <property type="match status" value="1"/>
</dbReference>
<evidence type="ECO:0000256" key="16">
    <source>
        <dbReference type="ARBA" id="ARBA00023136"/>
    </source>
</evidence>
<evidence type="ECO:0000256" key="21">
    <source>
        <dbReference type="SAM" id="Phobius"/>
    </source>
</evidence>
<gene>
    <name evidence="23" type="ordered locus">Francci3_3106</name>
</gene>
<keyword evidence="14" id="KW-0408">Iron</keyword>
<evidence type="ECO:0000256" key="1">
    <source>
        <dbReference type="ARBA" id="ARBA00002494"/>
    </source>
</evidence>
<keyword evidence="7" id="KW-0679">Respiratory chain</keyword>
<evidence type="ECO:0000256" key="11">
    <source>
        <dbReference type="ARBA" id="ARBA00022982"/>
    </source>
</evidence>
<evidence type="ECO:0000256" key="20">
    <source>
        <dbReference type="SAM" id="MobiDB-lite"/>
    </source>
</evidence>
<proteinExistence type="inferred from homology"/>
<feature type="transmembrane region" description="Helical" evidence="21">
    <location>
        <begin position="178"/>
        <end position="197"/>
    </location>
</feature>
<keyword evidence="16 21" id="KW-0472">Membrane</keyword>
<sequence length="440" mass="46776">MSDQTGRGTPGPADSGADQPSVPTDRRMHYPGYQGEPADESDQDSMSSIFRRAKHPVDTSGQPAGGSGVSAGGPDVPAGTSDGPEALGTPPHQTDSTREPATTAVRPQAGVIQPTYGERAAGGVTVRPPRAQDVDRRAERRAERLIAGWFLISVIGTVGFVVTNFVGDKYKAYYTPSLGAALGLAVGGLGIGLILWAKRLMPHEQAVQERHAFASSKEEIAVTEEEIAAGFADTGLARYPLLRRTLLGAGTVLGGLIVVPLLNLTNTKPGKKLDHTSWVKGARLVTEDGRYVKLGDVAIGGIETVFPAVPVTESDGTVAYQPKTDVQTKADSTTLLIRLPPGVDRPRKGREDWGVDGHVAYSKICTHAGCPVSLYEQQTHHLLCPCHQSVFDVRDGCRAIFGPASRSLPQLAIAADKDGFLYARDGDYHEPVGAAFWERS</sequence>
<evidence type="ECO:0000256" key="17">
    <source>
        <dbReference type="ARBA" id="ARBA00023157"/>
    </source>
</evidence>
<keyword evidence="5" id="KW-0813">Transport</keyword>